<name>A0AA38IUP0_9CUCU</name>
<evidence type="ECO:0000313" key="2">
    <source>
        <dbReference type="EMBL" id="KAJ3661966.1"/>
    </source>
</evidence>
<dbReference type="PANTHER" id="PTHR33198">
    <property type="entry name" value="ANK_REP_REGION DOMAIN-CONTAINING PROTEIN-RELATED"/>
    <property type="match status" value="1"/>
</dbReference>
<evidence type="ECO:0000256" key="1">
    <source>
        <dbReference type="SAM" id="Coils"/>
    </source>
</evidence>
<evidence type="ECO:0008006" key="4">
    <source>
        <dbReference type="Google" id="ProtNLM"/>
    </source>
</evidence>
<dbReference type="EMBL" id="JALNTZ010000002">
    <property type="protein sequence ID" value="KAJ3661966.1"/>
    <property type="molecule type" value="Genomic_DNA"/>
</dbReference>
<sequence>MATVEELQQQVAQLQQALQRLESRLQHSNAENATNNSTIINTVPTPDRFSFSKDDWKTWITHFERYRQATKINTASESSQINSLLLHMGAKVTKLLESHQCTETDFSTYKELKEFFDKKFTGTTNVIYARAKFKMRKQKEGETAQEYISALISLFYLYFLRKGDVG</sequence>
<reference evidence="2" key="1">
    <citation type="journal article" date="2023" name="G3 (Bethesda)">
        <title>Whole genome assemblies of Zophobas morio and Tenebrio molitor.</title>
        <authorList>
            <person name="Kaur S."/>
            <person name="Stinson S.A."/>
            <person name="diCenzo G.C."/>
        </authorList>
    </citation>
    <scope>NUCLEOTIDE SEQUENCE</scope>
    <source>
        <strain evidence="2">QUZm001</strain>
    </source>
</reference>
<comment type="caution">
    <text evidence="2">The sequence shown here is derived from an EMBL/GenBank/DDBJ whole genome shotgun (WGS) entry which is preliminary data.</text>
</comment>
<protein>
    <recommendedName>
        <fullName evidence="4">Retrotransposon gag domain-containing protein</fullName>
    </recommendedName>
</protein>
<organism evidence="2 3">
    <name type="scientific">Zophobas morio</name>
    <dbReference type="NCBI Taxonomy" id="2755281"/>
    <lineage>
        <taxon>Eukaryota</taxon>
        <taxon>Metazoa</taxon>
        <taxon>Ecdysozoa</taxon>
        <taxon>Arthropoda</taxon>
        <taxon>Hexapoda</taxon>
        <taxon>Insecta</taxon>
        <taxon>Pterygota</taxon>
        <taxon>Neoptera</taxon>
        <taxon>Endopterygota</taxon>
        <taxon>Coleoptera</taxon>
        <taxon>Polyphaga</taxon>
        <taxon>Cucujiformia</taxon>
        <taxon>Tenebrionidae</taxon>
        <taxon>Zophobas</taxon>
    </lineage>
</organism>
<gene>
    <name evidence="2" type="ORF">Zmor_006338</name>
</gene>
<dbReference type="Proteomes" id="UP001168821">
    <property type="component" value="Unassembled WGS sequence"/>
</dbReference>
<keyword evidence="1" id="KW-0175">Coiled coil</keyword>
<accession>A0AA38IUP0</accession>
<feature type="coiled-coil region" evidence="1">
    <location>
        <begin position="4"/>
        <end position="31"/>
    </location>
</feature>
<proteinExistence type="predicted"/>
<evidence type="ECO:0000313" key="3">
    <source>
        <dbReference type="Proteomes" id="UP001168821"/>
    </source>
</evidence>
<dbReference type="AlphaFoldDB" id="A0AA38IUP0"/>
<keyword evidence="3" id="KW-1185">Reference proteome</keyword>